<keyword evidence="2" id="KW-1185">Reference proteome</keyword>
<organism evidence="2 3">
    <name type="scientific">Panagrolaimus superbus</name>
    <dbReference type="NCBI Taxonomy" id="310955"/>
    <lineage>
        <taxon>Eukaryota</taxon>
        <taxon>Metazoa</taxon>
        <taxon>Ecdysozoa</taxon>
        <taxon>Nematoda</taxon>
        <taxon>Chromadorea</taxon>
        <taxon>Rhabditida</taxon>
        <taxon>Tylenchina</taxon>
        <taxon>Panagrolaimomorpha</taxon>
        <taxon>Panagrolaimoidea</taxon>
        <taxon>Panagrolaimidae</taxon>
        <taxon>Panagrolaimus</taxon>
    </lineage>
</organism>
<dbReference type="AlphaFoldDB" id="A0A914Y501"/>
<proteinExistence type="predicted"/>
<accession>A0A914Y501</accession>
<feature type="region of interest" description="Disordered" evidence="1">
    <location>
        <begin position="344"/>
        <end position="396"/>
    </location>
</feature>
<reference evidence="3" key="1">
    <citation type="submission" date="2022-11" db="UniProtKB">
        <authorList>
            <consortium name="WormBaseParasite"/>
        </authorList>
    </citation>
    <scope>IDENTIFICATION</scope>
</reference>
<dbReference type="Proteomes" id="UP000887577">
    <property type="component" value="Unplaced"/>
</dbReference>
<feature type="region of interest" description="Disordered" evidence="1">
    <location>
        <begin position="432"/>
        <end position="503"/>
    </location>
</feature>
<evidence type="ECO:0000256" key="1">
    <source>
        <dbReference type="SAM" id="MobiDB-lite"/>
    </source>
</evidence>
<sequence>MSTMETEEDISLYRKVSATEYYYGYSSNGKKDALLIVYEPDDKTMAREYYKEEEVWTCLGCHNLGEEVCITKIMDKEILTPLKHFCESRTVEEIVKEQKDYKNLLLSGFLEREADFYSSSTEFDKYDPSEYKFGVDSIERQNSRLIVQQKDNPENVYHYHKHGKRWICHGCISITHNIDTFGELIKKDLYLPKQHVCEPIKAEQSEQEQQYLLFNTANLFVDNLFNEQKDALRMLNHYEFKFCTSGLDGFKKKIIVSHPSNRSLIYNFYYKSQSIWHCTKCVQEKKLDTYVIQKDGNMYVSMKHACQPINYFDAGGIQLSVGNSQGRKDKNESMEVQEEAAEILLSDDPSLPSSSDKHSESTKVKKSKKRKASDSDITSIPPPPSQPGTSDGSNNSEILAKIPRMFKQIGGGAKNNVIRVFTPKRSSFPVRIPPSYIHTRNKSGKPVTPSVINYRPPPIVSLSPIYLDDGSESRKNPKSSNINSSPYASNTLNANNNSFDGTIESRNKKNAVEADDDEIQIIEPHIPLIPNLQNQSVSSALLKFIDSKIEDNRNEISLNITASPASSPILPFENDKMK</sequence>
<protein>
    <submittedName>
        <fullName evidence="3">Uncharacterized protein</fullName>
    </submittedName>
</protein>
<evidence type="ECO:0000313" key="3">
    <source>
        <dbReference type="WBParaSite" id="PSU_v2.g13852.t1"/>
    </source>
</evidence>
<evidence type="ECO:0000313" key="2">
    <source>
        <dbReference type="Proteomes" id="UP000887577"/>
    </source>
</evidence>
<name>A0A914Y501_9BILA</name>
<feature type="compositionally biased region" description="Low complexity" evidence="1">
    <location>
        <begin position="344"/>
        <end position="354"/>
    </location>
</feature>
<feature type="compositionally biased region" description="Polar residues" evidence="1">
    <location>
        <begin position="487"/>
        <end position="500"/>
    </location>
</feature>
<dbReference type="WBParaSite" id="PSU_v2.g13852.t1">
    <property type="protein sequence ID" value="PSU_v2.g13852.t1"/>
    <property type="gene ID" value="PSU_v2.g13852"/>
</dbReference>